<dbReference type="EMBL" id="JAMZFV010000020">
    <property type="protein sequence ID" value="MCP1110972.1"/>
    <property type="molecule type" value="Genomic_DNA"/>
</dbReference>
<comment type="subcellular location">
    <subcellularLocation>
        <location evidence="1">Membrane</location>
    </subcellularLocation>
</comment>
<evidence type="ECO:0000256" key="5">
    <source>
        <dbReference type="ARBA" id="ARBA00022989"/>
    </source>
</evidence>
<comment type="caution">
    <text evidence="9">The sequence shown here is derived from an EMBL/GenBank/DDBJ whole genome shotgun (WGS) entry which is preliminary data.</text>
</comment>
<proteinExistence type="predicted"/>
<evidence type="ECO:0000313" key="9">
    <source>
        <dbReference type="EMBL" id="MCP1110972.1"/>
    </source>
</evidence>
<protein>
    <submittedName>
        <fullName evidence="9">Preprotein translocase subunit SecE</fullName>
    </submittedName>
</protein>
<evidence type="ECO:0000256" key="2">
    <source>
        <dbReference type="ARBA" id="ARBA00022448"/>
    </source>
</evidence>
<dbReference type="NCBIfam" id="TIGR00964">
    <property type="entry name" value="secE_bact"/>
    <property type="match status" value="1"/>
</dbReference>
<dbReference type="Proteomes" id="UP001523565">
    <property type="component" value="Unassembled WGS sequence"/>
</dbReference>
<dbReference type="Gene3D" id="1.20.5.1030">
    <property type="entry name" value="Preprotein translocase secy subunit"/>
    <property type="match status" value="1"/>
</dbReference>
<keyword evidence="7 8" id="KW-0472">Membrane</keyword>
<keyword evidence="3 8" id="KW-0812">Transmembrane</keyword>
<evidence type="ECO:0000256" key="1">
    <source>
        <dbReference type="ARBA" id="ARBA00004370"/>
    </source>
</evidence>
<reference evidence="9 10" key="1">
    <citation type="journal article" date="2022" name="Genome Biol. Evol.">
        <title>Host diet, physiology and behaviors set the stage for Lachnospiraceae cladogenesis.</title>
        <authorList>
            <person name="Vera-Ponce De Leon A."/>
            <person name="Schneider M."/>
            <person name="Jahnes B.C."/>
            <person name="Sadowski V."/>
            <person name="Camuy-Velez L.A."/>
            <person name="Duan J."/>
            <person name="Sabree Z.L."/>
        </authorList>
    </citation>
    <scope>NUCLEOTIDE SEQUENCE [LARGE SCALE GENOMIC DNA]</scope>
    <source>
        <strain evidence="9 10">PAL227</strain>
    </source>
</reference>
<organism evidence="9 10">
    <name type="scientific">Ohessyouella blattaphilus</name>
    <dbReference type="NCBI Taxonomy" id="2949333"/>
    <lineage>
        <taxon>Bacteria</taxon>
        <taxon>Bacillati</taxon>
        <taxon>Bacillota</taxon>
        <taxon>Clostridia</taxon>
        <taxon>Lachnospirales</taxon>
        <taxon>Lachnospiraceae</taxon>
        <taxon>Ohessyouella</taxon>
    </lineage>
</organism>
<keyword evidence="5 8" id="KW-1133">Transmembrane helix</keyword>
<dbReference type="RefSeq" id="WP_262069853.1">
    <property type="nucleotide sequence ID" value="NZ_JAMXOC010000020.1"/>
</dbReference>
<dbReference type="InterPro" id="IPR005807">
    <property type="entry name" value="SecE_bac"/>
</dbReference>
<evidence type="ECO:0000256" key="6">
    <source>
        <dbReference type="ARBA" id="ARBA00023010"/>
    </source>
</evidence>
<dbReference type="Pfam" id="PF00584">
    <property type="entry name" value="SecE"/>
    <property type="match status" value="1"/>
</dbReference>
<keyword evidence="10" id="KW-1185">Reference proteome</keyword>
<evidence type="ECO:0000256" key="7">
    <source>
        <dbReference type="ARBA" id="ARBA00023136"/>
    </source>
</evidence>
<accession>A0ABT1ENW3</accession>
<feature type="transmembrane region" description="Helical" evidence="8">
    <location>
        <begin position="37"/>
        <end position="57"/>
    </location>
</feature>
<dbReference type="InterPro" id="IPR038379">
    <property type="entry name" value="SecE_sf"/>
</dbReference>
<dbReference type="InterPro" id="IPR001901">
    <property type="entry name" value="Translocase_SecE/Sec61-g"/>
</dbReference>
<keyword evidence="6" id="KW-0811">Translocation</keyword>
<name>A0ABT1ENW3_9FIRM</name>
<evidence type="ECO:0000256" key="4">
    <source>
        <dbReference type="ARBA" id="ARBA00022927"/>
    </source>
</evidence>
<keyword evidence="4" id="KW-0653">Protein transport</keyword>
<gene>
    <name evidence="9" type="primary">secE</name>
    <name evidence="9" type="ORF">NK118_11995</name>
</gene>
<sequence length="70" mass="7749">MADKSQKTQKKSRFKELSNEFKKIVWPDKMTLAKQTAAVVAVSVILGGLIAIIDFVLKYGVDLLVNLKLG</sequence>
<evidence type="ECO:0000256" key="8">
    <source>
        <dbReference type="SAM" id="Phobius"/>
    </source>
</evidence>
<evidence type="ECO:0000313" key="10">
    <source>
        <dbReference type="Proteomes" id="UP001523565"/>
    </source>
</evidence>
<keyword evidence="2" id="KW-0813">Transport</keyword>
<evidence type="ECO:0000256" key="3">
    <source>
        <dbReference type="ARBA" id="ARBA00022692"/>
    </source>
</evidence>